<name>A0ABV0Y039_9TELE</name>
<keyword evidence="2" id="KW-1185">Reference proteome</keyword>
<sequence>MLCEVTSALRLELKRHGSFPDWKLSQSQIVSCPGLLLAERIAHPSSIIPSGLNIYTEGERHHLSKTHSFASGETTCWVKFEGSAVFIRGTSLLFADICSEKLFF</sequence>
<evidence type="ECO:0000313" key="2">
    <source>
        <dbReference type="Proteomes" id="UP001469553"/>
    </source>
</evidence>
<dbReference type="Proteomes" id="UP001469553">
    <property type="component" value="Unassembled WGS sequence"/>
</dbReference>
<evidence type="ECO:0000313" key="1">
    <source>
        <dbReference type="EMBL" id="MEQ2287138.1"/>
    </source>
</evidence>
<proteinExistence type="predicted"/>
<organism evidence="1 2">
    <name type="scientific">Ameca splendens</name>
    <dbReference type="NCBI Taxonomy" id="208324"/>
    <lineage>
        <taxon>Eukaryota</taxon>
        <taxon>Metazoa</taxon>
        <taxon>Chordata</taxon>
        <taxon>Craniata</taxon>
        <taxon>Vertebrata</taxon>
        <taxon>Euteleostomi</taxon>
        <taxon>Actinopterygii</taxon>
        <taxon>Neopterygii</taxon>
        <taxon>Teleostei</taxon>
        <taxon>Neoteleostei</taxon>
        <taxon>Acanthomorphata</taxon>
        <taxon>Ovalentaria</taxon>
        <taxon>Atherinomorphae</taxon>
        <taxon>Cyprinodontiformes</taxon>
        <taxon>Goodeidae</taxon>
        <taxon>Ameca</taxon>
    </lineage>
</organism>
<reference evidence="1 2" key="1">
    <citation type="submission" date="2021-06" db="EMBL/GenBank/DDBJ databases">
        <authorList>
            <person name="Palmer J.M."/>
        </authorList>
    </citation>
    <scope>NUCLEOTIDE SEQUENCE [LARGE SCALE GENOMIC DNA]</scope>
    <source>
        <strain evidence="1 2">AS_MEX2019</strain>
        <tissue evidence="1">Muscle</tissue>
    </source>
</reference>
<accession>A0ABV0Y039</accession>
<protein>
    <submittedName>
        <fullName evidence="1">Uncharacterized protein</fullName>
    </submittedName>
</protein>
<gene>
    <name evidence="1" type="ORF">AMECASPLE_009428</name>
</gene>
<comment type="caution">
    <text evidence="1">The sequence shown here is derived from an EMBL/GenBank/DDBJ whole genome shotgun (WGS) entry which is preliminary data.</text>
</comment>
<dbReference type="EMBL" id="JAHRIP010019337">
    <property type="protein sequence ID" value="MEQ2287138.1"/>
    <property type="molecule type" value="Genomic_DNA"/>
</dbReference>